<feature type="transmembrane region" description="Helical" evidence="1">
    <location>
        <begin position="377"/>
        <end position="393"/>
    </location>
</feature>
<evidence type="ECO:0000313" key="3">
    <source>
        <dbReference type="Proteomes" id="UP000647836"/>
    </source>
</evidence>
<reference evidence="2 3" key="1">
    <citation type="submission" date="2020-10" db="EMBL/GenBank/DDBJ databases">
        <authorList>
            <person name="Castelo-Branco R."/>
            <person name="Eusebio N."/>
            <person name="Adriana R."/>
            <person name="Vieira A."/>
            <person name="Brugerolle De Fraissinette N."/>
            <person name="Rezende De Castro R."/>
            <person name="Schneider M.P."/>
            <person name="Vasconcelos V."/>
            <person name="Leao P.N."/>
        </authorList>
    </citation>
    <scope>NUCLEOTIDE SEQUENCE [LARGE SCALE GENOMIC DNA]</scope>
    <source>
        <strain evidence="2 3">LEGE 07299</strain>
    </source>
</reference>
<feature type="transmembrane region" description="Helical" evidence="1">
    <location>
        <begin position="350"/>
        <end position="371"/>
    </location>
</feature>
<feature type="transmembrane region" description="Helical" evidence="1">
    <location>
        <begin position="238"/>
        <end position="268"/>
    </location>
</feature>
<feature type="transmembrane region" description="Helical" evidence="1">
    <location>
        <begin position="275"/>
        <end position="298"/>
    </location>
</feature>
<dbReference type="EMBL" id="JADEXF010000974">
    <property type="protein sequence ID" value="MBE9107758.1"/>
    <property type="molecule type" value="Genomic_DNA"/>
</dbReference>
<feature type="transmembrane region" description="Helical" evidence="1">
    <location>
        <begin position="199"/>
        <end position="218"/>
    </location>
</feature>
<comment type="caution">
    <text evidence="2">The sequence shown here is derived from an EMBL/GenBank/DDBJ whole genome shotgun (WGS) entry which is preliminary data.</text>
</comment>
<keyword evidence="1" id="KW-0472">Membrane</keyword>
<evidence type="ECO:0000313" key="2">
    <source>
        <dbReference type="EMBL" id="MBE9107758.1"/>
    </source>
</evidence>
<feature type="transmembrane region" description="Helical" evidence="1">
    <location>
        <begin position="28"/>
        <end position="44"/>
    </location>
</feature>
<keyword evidence="1" id="KW-0812">Transmembrane</keyword>
<evidence type="ECO:0008006" key="4">
    <source>
        <dbReference type="Google" id="ProtNLM"/>
    </source>
</evidence>
<feature type="transmembrane region" description="Helical" evidence="1">
    <location>
        <begin position="64"/>
        <end position="89"/>
    </location>
</feature>
<name>A0ABR9U536_9NOSO</name>
<feature type="transmembrane region" description="Helical" evidence="1">
    <location>
        <begin position="318"/>
        <end position="343"/>
    </location>
</feature>
<sequence length="404" mass="46268">MIFEKNHYTPKRLLPHFLSTQISSKIKVDWYIYLYLLIFSLMKIKDSAKNTLEQNYSFKVNGYFFVIAMWLLSRLVIIVAMQVVAPLIYTSPVQPHWHPPYPLDFSPDFIPKPSWELFSHWDGKWYRKIALEGYNYVDDGKQYSIAFYPLFPLLIRGLMTFGLPFEVAGTLLSNLTFLGALLLVYSWTKERHGINAAKWVIAVMAWCPFSLYGTVIYTEGLFLFLTTAALRAFDNRQYVWAAFCGALASATRPTGITLLPTFIFVAWIERRSLSAYIAGLFVAMGILLFSVYCAISFGDPLAFIHVHKAWAQPSWWSIFTDAILVGKDSLIKVVMVFGGGYLLWHYRTKLNNVATIYGFCSLLMLIFSGALASINRYAYGIVSLSLALGLLFSKQQRWKYIVFI</sequence>
<keyword evidence="3" id="KW-1185">Reference proteome</keyword>
<dbReference type="Proteomes" id="UP000647836">
    <property type="component" value="Unassembled WGS sequence"/>
</dbReference>
<protein>
    <recommendedName>
        <fullName evidence="4">Glycosyltransferase RgtA/B/C/D-like domain-containing protein</fullName>
    </recommendedName>
</protein>
<keyword evidence="1" id="KW-1133">Transmembrane helix</keyword>
<feature type="non-terminal residue" evidence="2">
    <location>
        <position position="404"/>
    </location>
</feature>
<dbReference type="RefSeq" id="WP_228013679.1">
    <property type="nucleotide sequence ID" value="NZ_JADEXF010000974.1"/>
</dbReference>
<organism evidence="2 3">
    <name type="scientific">Nostoc cf. edaphicum LEGE 07299</name>
    <dbReference type="NCBI Taxonomy" id="2777974"/>
    <lineage>
        <taxon>Bacteria</taxon>
        <taxon>Bacillati</taxon>
        <taxon>Cyanobacteriota</taxon>
        <taxon>Cyanophyceae</taxon>
        <taxon>Nostocales</taxon>
        <taxon>Nostocaceae</taxon>
        <taxon>Nostoc</taxon>
    </lineage>
</organism>
<feature type="transmembrane region" description="Helical" evidence="1">
    <location>
        <begin position="167"/>
        <end position="187"/>
    </location>
</feature>
<accession>A0ABR9U536</accession>
<proteinExistence type="predicted"/>
<evidence type="ECO:0000256" key="1">
    <source>
        <dbReference type="SAM" id="Phobius"/>
    </source>
</evidence>
<gene>
    <name evidence="2" type="ORF">IQ229_23355</name>
</gene>